<dbReference type="Proteomes" id="UP000800235">
    <property type="component" value="Unassembled WGS sequence"/>
</dbReference>
<evidence type="ECO:0000313" key="3">
    <source>
        <dbReference type="Proteomes" id="UP000800235"/>
    </source>
</evidence>
<gene>
    <name evidence="2" type="ORF">EJ08DRAFT_674294</name>
</gene>
<evidence type="ECO:0000313" key="2">
    <source>
        <dbReference type="EMBL" id="KAF2436378.1"/>
    </source>
</evidence>
<evidence type="ECO:0000256" key="1">
    <source>
        <dbReference type="SAM" id="MobiDB-lite"/>
    </source>
</evidence>
<protein>
    <submittedName>
        <fullName evidence="2">Uncharacterized protein</fullName>
    </submittedName>
</protein>
<proteinExistence type="predicted"/>
<organism evidence="2 3">
    <name type="scientific">Tothia fuscella</name>
    <dbReference type="NCBI Taxonomy" id="1048955"/>
    <lineage>
        <taxon>Eukaryota</taxon>
        <taxon>Fungi</taxon>
        <taxon>Dikarya</taxon>
        <taxon>Ascomycota</taxon>
        <taxon>Pezizomycotina</taxon>
        <taxon>Dothideomycetes</taxon>
        <taxon>Pleosporomycetidae</taxon>
        <taxon>Venturiales</taxon>
        <taxon>Cylindrosympodiaceae</taxon>
        <taxon>Tothia</taxon>
    </lineage>
</organism>
<name>A0A9P4P3T2_9PEZI</name>
<keyword evidence="3" id="KW-1185">Reference proteome</keyword>
<feature type="region of interest" description="Disordered" evidence="1">
    <location>
        <begin position="141"/>
        <end position="164"/>
    </location>
</feature>
<comment type="caution">
    <text evidence="2">The sequence shown here is derived from an EMBL/GenBank/DDBJ whole genome shotgun (WGS) entry which is preliminary data.</text>
</comment>
<sequence>MSLTSPLDRLSQQAAKHRSRVASTPRLNPPRIRNRVTPLPGSSSTSNAPVNPTAPPSNFIAFPSTFATTPPTFTAFLSTSTTTASRGSMATTSSESVIAPADVSTARSQRRDQENSEEAAMAGLQEEMRMLMVAQGSVRDVEGQGGIMDDTPPRAGKNRLDRYL</sequence>
<accession>A0A9P4P3T2</accession>
<reference evidence="2" key="1">
    <citation type="journal article" date="2020" name="Stud. Mycol.">
        <title>101 Dothideomycetes genomes: a test case for predicting lifestyles and emergence of pathogens.</title>
        <authorList>
            <person name="Haridas S."/>
            <person name="Albert R."/>
            <person name="Binder M."/>
            <person name="Bloem J."/>
            <person name="Labutti K."/>
            <person name="Salamov A."/>
            <person name="Andreopoulos B."/>
            <person name="Baker S."/>
            <person name="Barry K."/>
            <person name="Bills G."/>
            <person name="Bluhm B."/>
            <person name="Cannon C."/>
            <person name="Castanera R."/>
            <person name="Culley D."/>
            <person name="Daum C."/>
            <person name="Ezra D."/>
            <person name="Gonzalez J."/>
            <person name="Henrissat B."/>
            <person name="Kuo A."/>
            <person name="Liang C."/>
            <person name="Lipzen A."/>
            <person name="Lutzoni F."/>
            <person name="Magnuson J."/>
            <person name="Mondo S."/>
            <person name="Nolan M."/>
            <person name="Ohm R."/>
            <person name="Pangilinan J."/>
            <person name="Park H.-J."/>
            <person name="Ramirez L."/>
            <person name="Alfaro M."/>
            <person name="Sun H."/>
            <person name="Tritt A."/>
            <person name="Yoshinaga Y."/>
            <person name="Zwiers L.-H."/>
            <person name="Turgeon B."/>
            <person name="Goodwin S."/>
            <person name="Spatafora J."/>
            <person name="Crous P."/>
            <person name="Grigoriev I."/>
        </authorList>
    </citation>
    <scope>NUCLEOTIDE SEQUENCE</scope>
    <source>
        <strain evidence="2">CBS 130266</strain>
    </source>
</reference>
<dbReference type="AlphaFoldDB" id="A0A9P4P3T2"/>
<feature type="compositionally biased region" description="Polar residues" evidence="1">
    <location>
        <begin position="1"/>
        <end position="14"/>
    </location>
</feature>
<feature type="region of interest" description="Disordered" evidence="1">
    <location>
        <begin position="1"/>
        <end position="55"/>
    </location>
</feature>
<feature type="compositionally biased region" description="Polar residues" evidence="1">
    <location>
        <begin position="40"/>
        <end position="50"/>
    </location>
</feature>
<dbReference type="EMBL" id="MU007010">
    <property type="protein sequence ID" value="KAF2436378.1"/>
    <property type="molecule type" value="Genomic_DNA"/>
</dbReference>